<feature type="domain" description="GAF" evidence="14">
    <location>
        <begin position="24"/>
        <end position="170"/>
    </location>
</feature>
<keyword evidence="10" id="KW-0598">Phosphotransferase system</keyword>
<dbReference type="GO" id="GO:0009401">
    <property type="term" value="P:phosphoenolpyruvate-dependent sugar phosphotransferase system"/>
    <property type="evidence" value="ECO:0007669"/>
    <property type="project" value="UniProtKB-KW"/>
</dbReference>
<comment type="catalytic activity">
    <reaction evidence="1">
        <text>L-histidyl-[protein] + phosphoenolpyruvate = N(pros)-phospho-L-histidyl-[protein] + pyruvate</text>
        <dbReference type="Rhea" id="RHEA:23880"/>
        <dbReference type="Rhea" id="RHEA-COMP:9745"/>
        <dbReference type="Rhea" id="RHEA-COMP:9746"/>
        <dbReference type="ChEBI" id="CHEBI:15361"/>
        <dbReference type="ChEBI" id="CHEBI:29979"/>
        <dbReference type="ChEBI" id="CHEBI:58702"/>
        <dbReference type="ChEBI" id="CHEBI:64837"/>
        <dbReference type="EC" id="2.7.3.9"/>
    </reaction>
</comment>
<dbReference type="SMART" id="SM00065">
    <property type="entry name" value="GAF"/>
    <property type="match status" value="1"/>
</dbReference>
<dbReference type="Gene3D" id="1.10.274.10">
    <property type="entry name" value="PtsI, HPr-binding domain"/>
    <property type="match status" value="1"/>
</dbReference>
<dbReference type="InterPro" id="IPR000121">
    <property type="entry name" value="PEP_util_C"/>
</dbReference>
<dbReference type="KEGG" id="kmn:HW532_10320"/>
<evidence type="ECO:0000256" key="1">
    <source>
        <dbReference type="ARBA" id="ARBA00000683"/>
    </source>
</evidence>
<dbReference type="SUPFAM" id="SSF51621">
    <property type="entry name" value="Phosphoenolpyruvate/pyruvate domain"/>
    <property type="match status" value="1"/>
</dbReference>
<evidence type="ECO:0000256" key="4">
    <source>
        <dbReference type="ARBA" id="ARBA00007837"/>
    </source>
</evidence>
<dbReference type="InterPro" id="IPR040442">
    <property type="entry name" value="Pyrv_kinase-like_dom_sf"/>
</dbReference>
<dbReference type="EC" id="2.7.3.9" evidence="5"/>
<dbReference type="Gene3D" id="3.30.450.40">
    <property type="match status" value="1"/>
</dbReference>
<evidence type="ECO:0000256" key="6">
    <source>
        <dbReference type="ARBA" id="ARBA00022448"/>
    </source>
</evidence>
<dbReference type="AlphaFoldDB" id="A0A7S8C473"/>
<proteinExistence type="inferred from homology"/>
<evidence type="ECO:0000256" key="13">
    <source>
        <dbReference type="ARBA" id="ARBA00022842"/>
    </source>
</evidence>
<evidence type="ECO:0000256" key="5">
    <source>
        <dbReference type="ARBA" id="ARBA00012232"/>
    </source>
</evidence>
<gene>
    <name evidence="15" type="primary">ptsP</name>
    <name evidence="15" type="ORF">HW532_10320</name>
</gene>
<dbReference type="GO" id="GO:0005737">
    <property type="term" value="C:cytoplasm"/>
    <property type="evidence" value="ECO:0007669"/>
    <property type="project" value="UniProtKB-SubCell"/>
</dbReference>
<dbReference type="InterPro" id="IPR008731">
    <property type="entry name" value="PTS_EIN"/>
</dbReference>
<dbReference type="Gene3D" id="3.20.20.60">
    <property type="entry name" value="Phosphoenolpyruvate-binding domains"/>
    <property type="match status" value="1"/>
</dbReference>
<dbReference type="GO" id="GO:0046872">
    <property type="term" value="F:metal ion binding"/>
    <property type="evidence" value="ECO:0007669"/>
    <property type="project" value="UniProtKB-KW"/>
</dbReference>
<evidence type="ECO:0000256" key="12">
    <source>
        <dbReference type="ARBA" id="ARBA00022777"/>
    </source>
</evidence>
<evidence type="ECO:0000256" key="8">
    <source>
        <dbReference type="ARBA" id="ARBA00022597"/>
    </source>
</evidence>
<keyword evidence="9 15" id="KW-0808">Transferase</keyword>
<dbReference type="Pfam" id="PF05524">
    <property type="entry name" value="PEP-utilisers_N"/>
    <property type="match status" value="1"/>
</dbReference>
<dbReference type="InterPro" id="IPR003018">
    <property type="entry name" value="GAF"/>
</dbReference>
<keyword evidence="8" id="KW-0762">Sugar transport</keyword>
<dbReference type="InterPro" id="IPR006318">
    <property type="entry name" value="PTS_EI-like"/>
</dbReference>
<dbReference type="InterPro" id="IPR036618">
    <property type="entry name" value="PtsI_HPr-bd_sf"/>
</dbReference>
<keyword evidence="6" id="KW-0813">Transport</keyword>
<dbReference type="InterPro" id="IPR015813">
    <property type="entry name" value="Pyrv/PenolPyrv_kinase-like_dom"/>
</dbReference>
<evidence type="ECO:0000256" key="11">
    <source>
        <dbReference type="ARBA" id="ARBA00022723"/>
    </source>
</evidence>
<dbReference type="SUPFAM" id="SSF52009">
    <property type="entry name" value="Phosphohistidine domain"/>
    <property type="match status" value="1"/>
</dbReference>
<dbReference type="InterPro" id="IPR029016">
    <property type="entry name" value="GAF-like_dom_sf"/>
</dbReference>
<evidence type="ECO:0000256" key="2">
    <source>
        <dbReference type="ARBA" id="ARBA00001946"/>
    </source>
</evidence>
<comment type="similarity">
    <text evidence="4">Belongs to the PEP-utilizing enzyme family.</text>
</comment>
<dbReference type="Proteomes" id="UP000593594">
    <property type="component" value="Chromosome"/>
</dbReference>
<dbReference type="SUPFAM" id="SSF55781">
    <property type="entry name" value="GAF domain-like"/>
    <property type="match status" value="1"/>
</dbReference>
<keyword evidence="12" id="KW-0418">Kinase</keyword>
<protein>
    <recommendedName>
        <fullName evidence="5">phosphoenolpyruvate--protein phosphotransferase</fullName>
        <ecNumber evidence="5">2.7.3.9</ecNumber>
    </recommendedName>
</protein>
<dbReference type="NCBIfam" id="TIGR01417">
    <property type="entry name" value="PTS_I_fam"/>
    <property type="match status" value="1"/>
</dbReference>
<dbReference type="Pfam" id="PF02896">
    <property type="entry name" value="PEP-utilizers_C"/>
    <property type="match status" value="1"/>
</dbReference>
<dbReference type="InterPro" id="IPR050499">
    <property type="entry name" value="PEP-utilizing_PTS_enzyme"/>
</dbReference>
<dbReference type="RefSeq" id="WP_213164286.1">
    <property type="nucleotide sequence ID" value="NZ_CP058214.1"/>
</dbReference>
<keyword evidence="16" id="KW-1185">Reference proteome</keyword>
<evidence type="ECO:0000313" key="16">
    <source>
        <dbReference type="Proteomes" id="UP000593594"/>
    </source>
</evidence>
<organism evidence="15 16">
    <name type="scientific">Kaustia mangrovi</name>
    <dbReference type="NCBI Taxonomy" id="2593653"/>
    <lineage>
        <taxon>Bacteria</taxon>
        <taxon>Pseudomonadati</taxon>
        <taxon>Pseudomonadota</taxon>
        <taxon>Alphaproteobacteria</taxon>
        <taxon>Hyphomicrobiales</taxon>
        <taxon>Parvibaculaceae</taxon>
        <taxon>Kaustia</taxon>
    </lineage>
</organism>
<sequence>MPVPAVGPRVLLRRLREVMAEPEAAQKRLDKIASLIASNMVAEVCSIYVMRPGSLLELYATEGLNPTAVHQSQLLVGEGLVGVIAAEAEPLNLSDAQTHPAFKYLPETGEEVYRSFLGVPILRAGLTLGVLVVQNQTPRQYSEEEVEALQITAMVLAEIIASGELEEVAAAVEVDVAHLRSHHLKGQILAEGVALGHAVLHEPRVVITNLIAEDIPAEVERLDRAIQQLRRAVDSMLSRLDTPRGGEHREILEAYRMFAHDRGWVNRMHEVVRTGLTAEAAVERVQSDNRARMLRQKDPYLRDRLHDLDDLANRLLRILTGQTGTAAAGELPRDAVLVARTMGPAELLDYDRRKLRGVVLEEAGETSHVAIVARALGVPLVGQTAGLLDLVDTGDPIIIDGASGEVHVRPSQDIEQAYAEKVRFYAKRQEQYARLRDRPAVTVDGERIKLSINAGLLVDLPHLEDAGADGIGLFRTELQFMIASAFPRMGEQVEHYSAVLDAANGRPVVFRSLDIGADKVLPYLRQAKEENPALGWRAIRMALDRPALMKLQLRALLKAAGGRDLWVMFPMVAEVDEFRRARELIEEERLFLERRGHRLPSSIRAGAMLEVPSLLWQLDQLLPLVDFVSIGSNDLVQFLFASDRDHPRLAGRYDPLSPTVLRAIRHVVDMGRRHDVPVNLCGEMAGRPLEAMALIGLGLRSISMTPAAIGPIKAMIMKLHAGEVAGALAPLLETAEHSIRPQLMAFAREHDVPV</sequence>
<evidence type="ECO:0000256" key="10">
    <source>
        <dbReference type="ARBA" id="ARBA00022683"/>
    </source>
</evidence>
<keyword evidence="15" id="KW-0670">Pyruvate</keyword>
<dbReference type="Pfam" id="PF01590">
    <property type="entry name" value="GAF"/>
    <property type="match status" value="1"/>
</dbReference>
<dbReference type="InterPro" id="IPR008279">
    <property type="entry name" value="PEP-util_enz_mobile_dom"/>
</dbReference>
<dbReference type="InterPro" id="IPR036637">
    <property type="entry name" value="Phosphohistidine_dom_sf"/>
</dbReference>
<dbReference type="EMBL" id="CP058214">
    <property type="protein sequence ID" value="QPC43046.1"/>
    <property type="molecule type" value="Genomic_DNA"/>
</dbReference>
<dbReference type="Pfam" id="PF00391">
    <property type="entry name" value="PEP-utilizers"/>
    <property type="match status" value="1"/>
</dbReference>
<dbReference type="PANTHER" id="PTHR46244">
    <property type="entry name" value="PHOSPHOENOLPYRUVATE-PROTEIN PHOSPHOTRANSFERASE"/>
    <property type="match status" value="1"/>
</dbReference>
<comment type="subcellular location">
    <subcellularLocation>
        <location evidence="3">Cytoplasm</location>
    </subcellularLocation>
</comment>
<dbReference type="GO" id="GO:0008965">
    <property type="term" value="F:phosphoenolpyruvate-protein phosphotransferase activity"/>
    <property type="evidence" value="ECO:0007669"/>
    <property type="project" value="UniProtKB-EC"/>
</dbReference>
<dbReference type="PROSITE" id="PS00742">
    <property type="entry name" value="PEP_ENZYMES_2"/>
    <property type="match status" value="1"/>
</dbReference>
<comment type="cofactor">
    <cofactor evidence="2">
        <name>Mg(2+)</name>
        <dbReference type="ChEBI" id="CHEBI:18420"/>
    </cofactor>
</comment>
<accession>A0A7S8C473</accession>
<keyword evidence="11" id="KW-0479">Metal-binding</keyword>
<dbReference type="Gene3D" id="3.50.30.10">
    <property type="entry name" value="Phosphohistidine domain"/>
    <property type="match status" value="1"/>
</dbReference>
<keyword evidence="13" id="KW-0460">Magnesium</keyword>
<name>A0A7S8C473_9HYPH</name>
<evidence type="ECO:0000259" key="14">
    <source>
        <dbReference type="SMART" id="SM00065"/>
    </source>
</evidence>
<evidence type="ECO:0000256" key="3">
    <source>
        <dbReference type="ARBA" id="ARBA00004496"/>
    </source>
</evidence>
<dbReference type="GO" id="GO:0016301">
    <property type="term" value="F:kinase activity"/>
    <property type="evidence" value="ECO:0007669"/>
    <property type="project" value="UniProtKB-KW"/>
</dbReference>
<keyword evidence="7" id="KW-0963">Cytoplasm</keyword>
<evidence type="ECO:0000313" key="15">
    <source>
        <dbReference type="EMBL" id="QPC43046.1"/>
    </source>
</evidence>
<evidence type="ECO:0000256" key="9">
    <source>
        <dbReference type="ARBA" id="ARBA00022679"/>
    </source>
</evidence>
<reference evidence="15 16" key="1">
    <citation type="submission" date="2020-06" db="EMBL/GenBank/DDBJ databases">
        <title>Genome sequence of 2 isolates from Red Sea Mangroves.</title>
        <authorList>
            <person name="Sefrji F."/>
            <person name="Michoud G."/>
            <person name="Merlino G."/>
            <person name="Daffonchio D."/>
        </authorList>
    </citation>
    <scope>NUCLEOTIDE SEQUENCE [LARGE SCALE GENOMIC DNA]</scope>
    <source>
        <strain evidence="15 16">R1DC25</strain>
    </source>
</reference>
<dbReference type="InterPro" id="IPR023151">
    <property type="entry name" value="PEP_util_CS"/>
</dbReference>
<dbReference type="PANTHER" id="PTHR46244:SF6">
    <property type="entry name" value="PHOSPHOENOLPYRUVATE-PROTEIN PHOSPHOTRANSFERASE"/>
    <property type="match status" value="1"/>
</dbReference>
<dbReference type="SUPFAM" id="SSF47831">
    <property type="entry name" value="Enzyme I of the PEP:sugar phosphotransferase system HPr-binding (sub)domain"/>
    <property type="match status" value="1"/>
</dbReference>
<evidence type="ECO:0000256" key="7">
    <source>
        <dbReference type="ARBA" id="ARBA00022490"/>
    </source>
</evidence>
<dbReference type="PRINTS" id="PR01736">
    <property type="entry name" value="PHPHTRNFRASE"/>
</dbReference>